<feature type="domain" description="Methyltransferase type 11" evidence="1">
    <location>
        <begin position="66"/>
        <end position="164"/>
    </location>
</feature>
<proteinExistence type="predicted"/>
<dbReference type="EC" id="2.1.1.-" evidence="2"/>
<dbReference type="GO" id="GO:0008168">
    <property type="term" value="F:methyltransferase activity"/>
    <property type="evidence" value="ECO:0007669"/>
    <property type="project" value="UniProtKB-KW"/>
</dbReference>
<dbReference type="Pfam" id="PF08241">
    <property type="entry name" value="Methyltransf_11"/>
    <property type="match status" value="1"/>
</dbReference>
<dbReference type="Proteomes" id="UP001576774">
    <property type="component" value="Unassembled WGS sequence"/>
</dbReference>
<accession>A0ABV4X4Y5</accession>
<keyword evidence="3" id="KW-1185">Reference proteome</keyword>
<name>A0ABV4X4Y5_9CYAN</name>
<sequence>MKEKLLTYEEAVRWMRSQPDMAESVTFSYLDADNLAAAKRFLESEEFSEVIKLLRLNRANTKLKILDIGCGNGIASYAFASRGYEVYAVDPDPSKDVGTGAIKRLSAEIGNGSISIVQAFAEALPFADSTFDIVYARQALHHFSDLRKGIGECSRVLKAGGLFLATREHVISDEQQLNAFLKHHILHKLHGGENAYCLEAYISALQEANLKILKCLGHFDTVINHFPAPVSNSEVRNWLSHALEKKIGERLANLLIKIPIIENYYRNRLSRHCDIPGRLYSFLCVKK</sequence>
<organism evidence="2 3">
    <name type="scientific">Floridaenema aerugineum BLCC-F46</name>
    <dbReference type="NCBI Taxonomy" id="3153654"/>
    <lineage>
        <taxon>Bacteria</taxon>
        <taxon>Bacillati</taxon>
        <taxon>Cyanobacteriota</taxon>
        <taxon>Cyanophyceae</taxon>
        <taxon>Oscillatoriophycideae</taxon>
        <taxon>Aerosakkonematales</taxon>
        <taxon>Aerosakkonemataceae</taxon>
        <taxon>Floridanema</taxon>
        <taxon>Floridanema aerugineum</taxon>
    </lineage>
</organism>
<gene>
    <name evidence="2" type="ORF">ACE1CC_13410</name>
</gene>
<dbReference type="InterPro" id="IPR029063">
    <property type="entry name" value="SAM-dependent_MTases_sf"/>
</dbReference>
<dbReference type="SUPFAM" id="SSF53335">
    <property type="entry name" value="S-adenosyl-L-methionine-dependent methyltransferases"/>
    <property type="match status" value="1"/>
</dbReference>
<dbReference type="InterPro" id="IPR013216">
    <property type="entry name" value="Methyltransf_11"/>
</dbReference>
<dbReference type="PANTHER" id="PTHR43591">
    <property type="entry name" value="METHYLTRANSFERASE"/>
    <property type="match status" value="1"/>
</dbReference>
<dbReference type="PANTHER" id="PTHR43591:SF24">
    <property type="entry name" value="2-METHOXY-6-POLYPRENYL-1,4-BENZOQUINOL METHYLASE, MITOCHONDRIAL"/>
    <property type="match status" value="1"/>
</dbReference>
<dbReference type="CDD" id="cd02440">
    <property type="entry name" value="AdoMet_MTases"/>
    <property type="match status" value="1"/>
</dbReference>
<evidence type="ECO:0000313" key="2">
    <source>
        <dbReference type="EMBL" id="MFB2877847.1"/>
    </source>
</evidence>
<dbReference type="GO" id="GO:0032259">
    <property type="term" value="P:methylation"/>
    <property type="evidence" value="ECO:0007669"/>
    <property type="project" value="UniProtKB-KW"/>
</dbReference>
<protein>
    <submittedName>
        <fullName evidence="2">Class I SAM-dependent methyltransferase</fullName>
        <ecNumber evidence="2">2.1.1.-</ecNumber>
    </submittedName>
</protein>
<reference evidence="2 3" key="1">
    <citation type="submission" date="2024-09" db="EMBL/GenBank/DDBJ databases">
        <title>Floridaenema gen nov. (Aerosakkonemataceae, Aerosakkonematales ord. nov., Cyanobacteria) from benthic tropical and subtropical fresh waters, with the description of four new species.</title>
        <authorList>
            <person name="Moretto J.A."/>
            <person name="Berthold D.E."/>
            <person name="Lefler F.W."/>
            <person name="Huang I.-S."/>
            <person name="Laughinghouse H. IV."/>
        </authorList>
    </citation>
    <scope>NUCLEOTIDE SEQUENCE [LARGE SCALE GENOMIC DNA]</scope>
    <source>
        <strain evidence="2 3">BLCC-F46</strain>
    </source>
</reference>
<dbReference type="EMBL" id="JBHFNQ010000104">
    <property type="protein sequence ID" value="MFB2877847.1"/>
    <property type="molecule type" value="Genomic_DNA"/>
</dbReference>
<keyword evidence="2" id="KW-0808">Transferase</keyword>
<evidence type="ECO:0000313" key="3">
    <source>
        <dbReference type="Proteomes" id="UP001576774"/>
    </source>
</evidence>
<dbReference type="RefSeq" id="WP_413270939.1">
    <property type="nucleotide sequence ID" value="NZ_JBHFNQ010000104.1"/>
</dbReference>
<comment type="caution">
    <text evidence="2">The sequence shown here is derived from an EMBL/GenBank/DDBJ whole genome shotgun (WGS) entry which is preliminary data.</text>
</comment>
<dbReference type="Gene3D" id="3.40.50.150">
    <property type="entry name" value="Vaccinia Virus protein VP39"/>
    <property type="match status" value="1"/>
</dbReference>
<keyword evidence="2" id="KW-0489">Methyltransferase</keyword>
<evidence type="ECO:0000259" key="1">
    <source>
        <dbReference type="Pfam" id="PF08241"/>
    </source>
</evidence>